<reference evidence="1 2" key="1">
    <citation type="submission" date="2014-04" db="EMBL/GenBank/DDBJ databases">
        <authorList>
            <consortium name="DOE Joint Genome Institute"/>
            <person name="Kuo A."/>
            <person name="Kohler A."/>
            <person name="Nagy L.G."/>
            <person name="Floudas D."/>
            <person name="Copeland A."/>
            <person name="Barry K.W."/>
            <person name="Cichocki N."/>
            <person name="Veneault-Fourrey C."/>
            <person name="LaButti K."/>
            <person name="Lindquist E.A."/>
            <person name="Lipzen A."/>
            <person name="Lundell T."/>
            <person name="Morin E."/>
            <person name="Murat C."/>
            <person name="Sun H."/>
            <person name="Tunlid A."/>
            <person name="Henrissat B."/>
            <person name="Grigoriev I.V."/>
            <person name="Hibbett D.S."/>
            <person name="Martin F."/>
            <person name="Nordberg H.P."/>
            <person name="Cantor M.N."/>
            <person name="Hua S.X."/>
        </authorList>
    </citation>
    <scope>NUCLEOTIDE SEQUENCE [LARGE SCALE GENOMIC DNA]</scope>
    <source>
        <strain evidence="1 2">LaAM-08-1</strain>
    </source>
</reference>
<accession>A0A0C9Y4B2</accession>
<name>A0A0C9Y4B2_9AGAR</name>
<dbReference type="HOGENOM" id="CLU_041934_0_0_1"/>
<proteinExistence type="predicted"/>
<evidence type="ECO:0000313" key="1">
    <source>
        <dbReference type="EMBL" id="KIK02933.1"/>
    </source>
</evidence>
<dbReference type="SUPFAM" id="SSF52047">
    <property type="entry name" value="RNI-like"/>
    <property type="match status" value="1"/>
</dbReference>
<organism evidence="1 2">
    <name type="scientific">Laccaria amethystina LaAM-08-1</name>
    <dbReference type="NCBI Taxonomy" id="1095629"/>
    <lineage>
        <taxon>Eukaryota</taxon>
        <taxon>Fungi</taxon>
        <taxon>Dikarya</taxon>
        <taxon>Basidiomycota</taxon>
        <taxon>Agaricomycotina</taxon>
        <taxon>Agaricomycetes</taxon>
        <taxon>Agaricomycetidae</taxon>
        <taxon>Agaricales</taxon>
        <taxon>Agaricineae</taxon>
        <taxon>Hydnangiaceae</taxon>
        <taxon>Laccaria</taxon>
    </lineage>
</organism>
<dbReference type="STRING" id="1095629.A0A0C9Y4B2"/>
<evidence type="ECO:0000313" key="2">
    <source>
        <dbReference type="Proteomes" id="UP000054477"/>
    </source>
</evidence>
<dbReference type="OrthoDB" id="3541472at2759"/>
<gene>
    <name evidence="1" type="ORF">K443DRAFT_677097</name>
</gene>
<dbReference type="Proteomes" id="UP000054477">
    <property type="component" value="Unassembled WGS sequence"/>
</dbReference>
<reference evidence="2" key="2">
    <citation type="submission" date="2015-01" db="EMBL/GenBank/DDBJ databases">
        <title>Evolutionary Origins and Diversification of the Mycorrhizal Mutualists.</title>
        <authorList>
            <consortium name="DOE Joint Genome Institute"/>
            <consortium name="Mycorrhizal Genomics Consortium"/>
            <person name="Kohler A."/>
            <person name="Kuo A."/>
            <person name="Nagy L.G."/>
            <person name="Floudas D."/>
            <person name="Copeland A."/>
            <person name="Barry K.W."/>
            <person name="Cichocki N."/>
            <person name="Veneault-Fourrey C."/>
            <person name="LaButti K."/>
            <person name="Lindquist E.A."/>
            <person name="Lipzen A."/>
            <person name="Lundell T."/>
            <person name="Morin E."/>
            <person name="Murat C."/>
            <person name="Riley R."/>
            <person name="Ohm R."/>
            <person name="Sun H."/>
            <person name="Tunlid A."/>
            <person name="Henrissat B."/>
            <person name="Grigoriev I.V."/>
            <person name="Hibbett D.S."/>
            <person name="Martin F."/>
        </authorList>
    </citation>
    <scope>NUCLEOTIDE SEQUENCE [LARGE SCALE GENOMIC DNA]</scope>
    <source>
        <strain evidence="2">LaAM-08-1</strain>
    </source>
</reference>
<sequence>MMKTFPAEPSTLSDISYDILEHIFHQVNRSSKPLKDFASIRLACRRLNQVIEPLFFRHIVINCDSRYFSITQVKTQLAALANKQCPASRYTKQLTIFSLSPGAYKGRPDLGNAVQENPMFAELDEYIKSALDGLVSLKSVSWHFRNADPYKIVVASLSALPLLKDVCIKFEGQTPNPFHLPLREFSGLEKLALCNTYGKILLPSEIIDELAQVIANSPLLSHLEVTVHFSEPSVSFHEFLRLASKQELSPGKPPLRHLTLDTVKLCIDATTLPFLRSLTSLDISTSPGEPNSELWEGLKRAKIRLTNLKTDIVTSTFIDYLTSYSGLQKLRLNLRMMPRDAGFGTREHVHDLFHLALPMHEDSLTVLSINAPGAMRWCICPDLLSPLYTCQNLVELGLFVDVDVADEGDVESFTVADMVASAANFRQLSILQIFPAGPISVWGCGTGLMRYQQRSRKSFMDNLASFKISDPERYAFQVTCFGSFFELLPDPVEVGKYRYTLPA</sequence>
<protein>
    <recommendedName>
        <fullName evidence="3">F-box domain-containing protein</fullName>
    </recommendedName>
</protein>
<dbReference type="AlphaFoldDB" id="A0A0C9Y4B2"/>
<evidence type="ECO:0008006" key="3">
    <source>
        <dbReference type="Google" id="ProtNLM"/>
    </source>
</evidence>
<dbReference type="EMBL" id="KN838585">
    <property type="protein sequence ID" value="KIK02933.1"/>
    <property type="molecule type" value="Genomic_DNA"/>
</dbReference>
<keyword evidence="2" id="KW-1185">Reference proteome</keyword>